<feature type="compositionally biased region" description="Basic residues" evidence="1">
    <location>
        <begin position="49"/>
        <end position="58"/>
    </location>
</feature>
<accession>A0A8T8SUK2</accession>
<protein>
    <submittedName>
        <fullName evidence="2">Uncharacterized protein</fullName>
    </submittedName>
</protein>
<reference evidence="2" key="2">
    <citation type="journal article" date="2019" name="IMA Fungus">
        <title>Genome sequencing and comparison of five Tilletia species to identify candidate genes for the detection of regulated species infecting wheat.</title>
        <authorList>
            <person name="Nguyen H.D.T."/>
            <person name="Sultana T."/>
            <person name="Kesanakurti P."/>
            <person name="Hambleton S."/>
        </authorList>
    </citation>
    <scope>NUCLEOTIDE SEQUENCE</scope>
    <source>
        <strain evidence="2">DAOMC 236416</strain>
    </source>
</reference>
<feature type="region of interest" description="Disordered" evidence="1">
    <location>
        <begin position="1"/>
        <end position="59"/>
    </location>
</feature>
<comment type="caution">
    <text evidence="2">The sequence shown here is derived from an EMBL/GenBank/DDBJ whole genome shotgun (WGS) entry which is preliminary data.</text>
</comment>
<dbReference type="EMBL" id="LWDF02000395">
    <property type="protein sequence ID" value="KAE8249320.1"/>
    <property type="molecule type" value="Genomic_DNA"/>
</dbReference>
<name>A0A8T8SUK2_9BASI</name>
<feature type="compositionally biased region" description="Polar residues" evidence="1">
    <location>
        <begin position="7"/>
        <end position="20"/>
    </location>
</feature>
<reference evidence="2" key="1">
    <citation type="submission" date="2016-04" db="EMBL/GenBank/DDBJ databases">
        <authorList>
            <person name="Nguyen H.D."/>
            <person name="Samba Siva P."/>
            <person name="Cullis J."/>
            <person name="Levesque C.A."/>
            <person name="Hambleton S."/>
        </authorList>
    </citation>
    <scope>NUCLEOTIDE SEQUENCE</scope>
    <source>
        <strain evidence="2">DAOMC 236416</strain>
    </source>
</reference>
<evidence type="ECO:0000256" key="1">
    <source>
        <dbReference type="SAM" id="MobiDB-lite"/>
    </source>
</evidence>
<dbReference type="AlphaFoldDB" id="A0A8T8SUK2"/>
<sequence length="263" mass="29079">LKGTRIWNPQSLTEQGSVHQDPQDHGDGTALRRGGETTASDFTKAKDRSGRKKVRHPQRQLTLVLQDNAAGRETDDFTGPHPAWVKVSRRRCGELGAPSVQSSRRSATDGWQIQHHEVKRGHSQNTDQDGTSGLRTTLTAGTVGGHWELKIHSPRPGRQDHDLLCFGYGSTATSRPSDNVLGRRNTTRTVMARTELQRLLPPVGVARRRSASSKGYLTVLPVPPCLEAPSVTYTIGTVRDPPLARFRLRRPAEEKDYLFVASD</sequence>
<gene>
    <name evidence="2" type="ORF">A4X13_0g5253</name>
</gene>
<proteinExistence type="predicted"/>
<feature type="non-terminal residue" evidence="2">
    <location>
        <position position="1"/>
    </location>
</feature>
<organism evidence="2 3">
    <name type="scientific">Tilletia indica</name>
    <dbReference type="NCBI Taxonomy" id="43049"/>
    <lineage>
        <taxon>Eukaryota</taxon>
        <taxon>Fungi</taxon>
        <taxon>Dikarya</taxon>
        <taxon>Basidiomycota</taxon>
        <taxon>Ustilaginomycotina</taxon>
        <taxon>Exobasidiomycetes</taxon>
        <taxon>Tilletiales</taxon>
        <taxon>Tilletiaceae</taxon>
        <taxon>Tilletia</taxon>
    </lineage>
</organism>
<dbReference type="Proteomes" id="UP000077521">
    <property type="component" value="Unassembled WGS sequence"/>
</dbReference>
<evidence type="ECO:0000313" key="3">
    <source>
        <dbReference type="Proteomes" id="UP000077521"/>
    </source>
</evidence>
<evidence type="ECO:0000313" key="2">
    <source>
        <dbReference type="EMBL" id="KAE8249320.1"/>
    </source>
</evidence>
<keyword evidence="3" id="KW-1185">Reference proteome</keyword>